<accession>A0AAU7V591</accession>
<evidence type="ECO:0000256" key="1">
    <source>
        <dbReference type="SAM" id="MobiDB-lite"/>
    </source>
</evidence>
<reference evidence="2" key="1">
    <citation type="submission" date="2023-08" db="EMBL/GenBank/DDBJ databases">
        <title>The novel hydrolase IpcH responsible for the initial isoprocarb degradation step in Rhodococcus sp. D-6.</title>
        <authorList>
            <person name="Zhu Q."/>
        </authorList>
    </citation>
    <scope>NUCLEOTIDE SEQUENCE</scope>
    <source>
        <strain evidence="2">D-6</strain>
        <plasmid evidence="2">p2-D-6</plasmid>
    </source>
</reference>
<proteinExistence type="predicted"/>
<gene>
    <name evidence="2" type="ORF">RBB84_25110</name>
</gene>
<dbReference type="EMBL" id="CP132972">
    <property type="protein sequence ID" value="XBW06990.1"/>
    <property type="molecule type" value="Genomic_DNA"/>
</dbReference>
<feature type="region of interest" description="Disordered" evidence="1">
    <location>
        <begin position="201"/>
        <end position="231"/>
    </location>
</feature>
<evidence type="ECO:0008006" key="3">
    <source>
        <dbReference type="Google" id="ProtNLM"/>
    </source>
</evidence>
<evidence type="ECO:0000313" key="2">
    <source>
        <dbReference type="EMBL" id="XBW06990.1"/>
    </source>
</evidence>
<sequence length="759" mass="83774">MPVTVPASHRDAAHPDAGRRVSPALLALDEWMFNPHATQWFFIDDGNTAVPKTTVTTLVDGLELVGRGRIAALVGHLRDGVGVVDVDVPGEFGTFLAAEIADWLRRRDCWVLERPSGGAPGRWHIYFARADYRYAPAATRTGFCAEVGAFLTGLAADVKVPRNELDLRDAVRPLCSPHKTGAVTKPKGDLRQALRDLKRVLPDRPVPSPLRPRRKAKATTTGQHAPTAGGGQGFVVPLALQRWKRQLRPDWRRYLVEGQVPAGSWAAGSTKTRDAVDVDRSLVEAACTREMVWAIGDPETAWRLIRESHPTAMTKAKHQGYSWWLAYVWNELVRTASEFNLDPDQKPRQVEAPPEEVVHAVAAGRAELERLMWTVPARQRPALLQVGHQLLDRVLRTGELRVPCPERDLLLDTGLGDRKTIRAALRLLNGRLGTLHTDCLSLVERDSTSYEFEINSAPSTGGREIPPPAFDPPPPVRGLWATLPRPSHSLWRTLLTSSTPLAPSELAVKAGLVETPSDAPSKSTRSTAKAALVALAKAGMAKVDEHGGWQAATRPRSIQVEQEAAAAYTRQLEVVESERAAYRAGITSSWTAGRARAIKAQKAKEKAWWDNLSPAARAERIAAKRLEFDQMSITQQSALKARLAERRARAGIDELDQYQTWLRSIPADEYVARSLDRKRRFQDLSPAERGASVAAWDRHRLRYGLTAQRLATSVVDERPLSPDVERAALLPDGPATRDADFLERQGHLFDQAADEQAVG</sequence>
<geneLocation type="plasmid" evidence="2">
    <name>p2-D-6</name>
</geneLocation>
<name>A0AAU7V591_9NOCA</name>
<dbReference type="RefSeq" id="WP_350247759.1">
    <property type="nucleotide sequence ID" value="NZ_CP132972.1"/>
</dbReference>
<organism evidence="2">
    <name type="scientific">Rhodococcus sp. D-6</name>
    <dbReference type="NCBI Taxonomy" id="1387842"/>
    <lineage>
        <taxon>Bacteria</taxon>
        <taxon>Bacillati</taxon>
        <taxon>Actinomycetota</taxon>
        <taxon>Actinomycetes</taxon>
        <taxon>Mycobacteriales</taxon>
        <taxon>Nocardiaceae</taxon>
        <taxon>Rhodococcus</taxon>
    </lineage>
</organism>
<protein>
    <recommendedName>
        <fullName evidence="3">Replication protein</fullName>
    </recommendedName>
</protein>
<keyword evidence="2" id="KW-0614">Plasmid</keyword>
<dbReference type="AlphaFoldDB" id="A0AAU7V591"/>
<dbReference type="KEGG" id="rhox:RBB84_25110"/>